<evidence type="ECO:0000256" key="1">
    <source>
        <dbReference type="ARBA" id="ARBA00022614"/>
    </source>
</evidence>
<protein>
    <submittedName>
        <fullName evidence="3">Leucine-rich repeat-containing protein 23</fullName>
    </submittedName>
</protein>
<dbReference type="Gene3D" id="3.80.10.10">
    <property type="entry name" value="Ribonuclease Inhibitor"/>
    <property type="match status" value="1"/>
</dbReference>
<dbReference type="PANTHER" id="PTHR18849">
    <property type="entry name" value="LEUCINE RICH REPEAT PROTEIN"/>
    <property type="match status" value="1"/>
</dbReference>
<gene>
    <name evidence="3" type="ORF">TcWFU_009622</name>
</gene>
<dbReference type="InterPro" id="IPR001611">
    <property type="entry name" value="Leu-rich_rpt"/>
</dbReference>
<keyword evidence="1" id="KW-0433">Leucine-rich repeat</keyword>
<dbReference type="Pfam" id="PF14978">
    <property type="entry name" value="MRP-63"/>
    <property type="match status" value="1"/>
</dbReference>
<sequence>MALVYRPPENMDSDEGTILKVNPFGSRMGRLPNLVVLHLRGNGLQSLQGFTREAFTSLKYLNLRDNLISTLEDLENLRELVSLEHLILAGNPVERVRKFRIELLILNMGLRRIDKEDFWEEDVEEAKSMIAKRKKLESGEKSGGDAEAMRLTSFLFGRFIPYKRVPGSLWAGKQRKIPRLTASRKAAFMDELLLTQQNERYLSKPFISKEAEATTLPAEQAKELAAENETFYKIYEEKFRIRFPNRKLEDFWSHLNNSKRFDI</sequence>
<accession>A0ABR4QF00</accession>
<keyword evidence="2" id="KW-0677">Repeat</keyword>
<dbReference type="SUPFAM" id="SSF52058">
    <property type="entry name" value="L domain-like"/>
    <property type="match status" value="1"/>
</dbReference>
<dbReference type="PROSITE" id="PS51450">
    <property type="entry name" value="LRR"/>
    <property type="match status" value="1"/>
</dbReference>
<dbReference type="PANTHER" id="PTHR18849:SF3">
    <property type="entry name" value="LEUCINE RICH REPEAT CONTAINING 23"/>
    <property type="match status" value="1"/>
</dbReference>
<dbReference type="Proteomes" id="UP001651158">
    <property type="component" value="Unassembled WGS sequence"/>
</dbReference>
<dbReference type="EMBL" id="JAKROA010000004">
    <property type="protein sequence ID" value="KAL5108207.1"/>
    <property type="molecule type" value="Genomic_DNA"/>
</dbReference>
<name>A0ABR4QF00_9CEST</name>
<evidence type="ECO:0000313" key="3">
    <source>
        <dbReference type="EMBL" id="KAL5108207.1"/>
    </source>
</evidence>
<organism evidence="3 4">
    <name type="scientific">Taenia crassiceps</name>
    <dbReference type="NCBI Taxonomy" id="6207"/>
    <lineage>
        <taxon>Eukaryota</taxon>
        <taxon>Metazoa</taxon>
        <taxon>Spiralia</taxon>
        <taxon>Lophotrochozoa</taxon>
        <taxon>Platyhelminthes</taxon>
        <taxon>Cestoda</taxon>
        <taxon>Eucestoda</taxon>
        <taxon>Cyclophyllidea</taxon>
        <taxon>Taeniidae</taxon>
        <taxon>Taenia</taxon>
    </lineage>
</organism>
<keyword evidence="4" id="KW-1185">Reference proteome</keyword>
<comment type="caution">
    <text evidence="3">The sequence shown here is derived from an EMBL/GenBank/DDBJ whole genome shotgun (WGS) entry which is preliminary data.</text>
</comment>
<proteinExistence type="predicted"/>
<evidence type="ECO:0000256" key="2">
    <source>
        <dbReference type="ARBA" id="ARBA00022737"/>
    </source>
</evidence>
<dbReference type="Pfam" id="PF13855">
    <property type="entry name" value="LRR_8"/>
    <property type="match status" value="1"/>
</dbReference>
<dbReference type="InterPro" id="IPR032675">
    <property type="entry name" value="LRR_dom_sf"/>
</dbReference>
<dbReference type="InterPro" id="IPR016576">
    <property type="entry name" value="Ribosomal_mL63"/>
</dbReference>
<evidence type="ECO:0000313" key="4">
    <source>
        <dbReference type="Proteomes" id="UP001651158"/>
    </source>
</evidence>
<reference evidence="3 4" key="1">
    <citation type="journal article" date="2022" name="Front. Cell. Infect. Microbiol.">
        <title>The Genomes of Two Strains of Taenia crassiceps the Animal Model for the Study of Human Cysticercosis.</title>
        <authorList>
            <person name="Bobes R.J."/>
            <person name="Estrada K."/>
            <person name="Rios-Valencia D.G."/>
            <person name="Calderon-Gallegos A."/>
            <person name="de la Torre P."/>
            <person name="Carrero J.C."/>
            <person name="Sanchez-Flores A."/>
            <person name="Laclette J.P."/>
        </authorList>
    </citation>
    <scope>NUCLEOTIDE SEQUENCE [LARGE SCALE GENOMIC DNA]</scope>
    <source>
        <strain evidence="3">WFUcys</strain>
    </source>
</reference>